<accession>A0A382TPX5</accession>
<protein>
    <submittedName>
        <fullName evidence="1">Uncharacterized protein</fullName>
    </submittedName>
</protein>
<proteinExistence type="predicted"/>
<organism evidence="1">
    <name type="scientific">marine metagenome</name>
    <dbReference type="NCBI Taxonomy" id="408172"/>
    <lineage>
        <taxon>unclassified sequences</taxon>
        <taxon>metagenomes</taxon>
        <taxon>ecological metagenomes</taxon>
    </lineage>
</organism>
<evidence type="ECO:0000313" key="1">
    <source>
        <dbReference type="EMBL" id="SVD23815.1"/>
    </source>
</evidence>
<gene>
    <name evidence="1" type="ORF">METZ01_LOCUS376669</name>
</gene>
<feature type="non-terminal residue" evidence="1">
    <location>
        <position position="27"/>
    </location>
</feature>
<dbReference type="AlphaFoldDB" id="A0A382TPX5"/>
<dbReference type="EMBL" id="UINC01138086">
    <property type="protein sequence ID" value="SVD23815.1"/>
    <property type="molecule type" value="Genomic_DNA"/>
</dbReference>
<name>A0A382TPX5_9ZZZZ</name>
<reference evidence="1" key="1">
    <citation type="submission" date="2018-05" db="EMBL/GenBank/DDBJ databases">
        <authorList>
            <person name="Lanie J.A."/>
            <person name="Ng W.-L."/>
            <person name="Kazmierczak K.M."/>
            <person name="Andrzejewski T.M."/>
            <person name="Davidsen T.M."/>
            <person name="Wayne K.J."/>
            <person name="Tettelin H."/>
            <person name="Glass J.I."/>
            <person name="Rusch D."/>
            <person name="Podicherti R."/>
            <person name="Tsui H.-C.T."/>
            <person name="Winkler M.E."/>
        </authorList>
    </citation>
    <scope>NUCLEOTIDE SEQUENCE</scope>
</reference>
<sequence length="27" mass="3020">MNQASNKKNSSTKKNIISVIIPVFNDE</sequence>